<feature type="compositionally biased region" description="Basic and acidic residues" evidence="1">
    <location>
        <begin position="100"/>
        <end position="115"/>
    </location>
</feature>
<gene>
    <name evidence="2" type="ORF">EGW08_003395</name>
</gene>
<accession>A0A433U4X9</accession>
<name>A0A433U4X9_ELYCH</name>
<evidence type="ECO:0000256" key="1">
    <source>
        <dbReference type="SAM" id="MobiDB-lite"/>
    </source>
</evidence>
<feature type="region of interest" description="Disordered" evidence="1">
    <location>
        <begin position="21"/>
        <end position="154"/>
    </location>
</feature>
<protein>
    <submittedName>
        <fullName evidence="2">Uncharacterized protein</fullName>
    </submittedName>
</protein>
<reference evidence="2 3" key="1">
    <citation type="submission" date="2019-01" db="EMBL/GenBank/DDBJ databases">
        <title>A draft genome assembly of the solar-powered sea slug Elysia chlorotica.</title>
        <authorList>
            <person name="Cai H."/>
            <person name="Li Q."/>
            <person name="Fang X."/>
            <person name="Li J."/>
            <person name="Curtis N.E."/>
            <person name="Altenburger A."/>
            <person name="Shibata T."/>
            <person name="Feng M."/>
            <person name="Maeda T."/>
            <person name="Schwartz J.A."/>
            <person name="Shigenobu S."/>
            <person name="Lundholm N."/>
            <person name="Nishiyama T."/>
            <person name="Yang H."/>
            <person name="Hasebe M."/>
            <person name="Li S."/>
            <person name="Pierce S.K."/>
            <person name="Wang J."/>
        </authorList>
    </citation>
    <scope>NUCLEOTIDE SEQUENCE [LARGE SCALE GENOMIC DNA]</scope>
    <source>
        <strain evidence="2">EC2010</strain>
        <tissue evidence="2">Whole organism of an adult</tissue>
    </source>
</reference>
<dbReference type="EMBL" id="RQTK01000072">
    <property type="protein sequence ID" value="RUS88850.1"/>
    <property type="molecule type" value="Genomic_DNA"/>
</dbReference>
<proteinExistence type="predicted"/>
<keyword evidence="3" id="KW-1185">Reference proteome</keyword>
<dbReference type="Proteomes" id="UP000271974">
    <property type="component" value="Unassembled WGS sequence"/>
</dbReference>
<evidence type="ECO:0000313" key="3">
    <source>
        <dbReference type="Proteomes" id="UP000271974"/>
    </source>
</evidence>
<evidence type="ECO:0000313" key="2">
    <source>
        <dbReference type="EMBL" id="RUS88850.1"/>
    </source>
</evidence>
<sequence>GIVAAVVAAVGVAAVIVWRKLRSGKDHPESGAGGTSVPPPDGPGRHGKLSGWSQGGRDSGHYNTASDPGPVLSKRQLEYPAQPAPPTKPSKAAQPAEFTQPDHYDYPEDSRRDSGVYDIPTDFQEELPYQHIGPPSTATDDTGGYYISLDGDQI</sequence>
<dbReference type="AlphaFoldDB" id="A0A433U4X9"/>
<comment type="caution">
    <text evidence="2">The sequence shown here is derived from an EMBL/GenBank/DDBJ whole genome shotgun (WGS) entry which is preliminary data.</text>
</comment>
<organism evidence="2 3">
    <name type="scientific">Elysia chlorotica</name>
    <name type="common">Eastern emerald elysia</name>
    <name type="synonym">Sea slug</name>
    <dbReference type="NCBI Taxonomy" id="188477"/>
    <lineage>
        <taxon>Eukaryota</taxon>
        <taxon>Metazoa</taxon>
        <taxon>Spiralia</taxon>
        <taxon>Lophotrochozoa</taxon>
        <taxon>Mollusca</taxon>
        <taxon>Gastropoda</taxon>
        <taxon>Heterobranchia</taxon>
        <taxon>Euthyneura</taxon>
        <taxon>Panpulmonata</taxon>
        <taxon>Sacoglossa</taxon>
        <taxon>Placobranchoidea</taxon>
        <taxon>Plakobranchidae</taxon>
        <taxon>Elysia</taxon>
    </lineage>
</organism>
<feature type="non-terminal residue" evidence="2">
    <location>
        <position position="1"/>
    </location>
</feature>